<keyword evidence="1" id="KW-0175">Coiled coil</keyword>
<evidence type="ECO:0000256" key="2">
    <source>
        <dbReference type="SAM" id="MobiDB-lite"/>
    </source>
</evidence>
<keyword evidence="3" id="KW-0472">Membrane</keyword>
<feature type="compositionally biased region" description="Low complexity" evidence="2">
    <location>
        <begin position="14"/>
        <end position="23"/>
    </location>
</feature>
<protein>
    <submittedName>
        <fullName evidence="6">HlyD family secretion protein</fullName>
    </submittedName>
</protein>
<dbReference type="Proteomes" id="UP001218231">
    <property type="component" value="Chromosome"/>
</dbReference>
<evidence type="ECO:0000313" key="6">
    <source>
        <dbReference type="EMBL" id="WCT77468.1"/>
    </source>
</evidence>
<feature type="transmembrane region" description="Helical" evidence="3">
    <location>
        <begin position="28"/>
        <end position="45"/>
    </location>
</feature>
<name>A0ABY7TWW1_9SPHN</name>
<dbReference type="Gene3D" id="1.10.287.470">
    <property type="entry name" value="Helix hairpin bin"/>
    <property type="match status" value="1"/>
</dbReference>
<sequence>MTDTSQVAEQTAGSSENSSSSSSPARKVLPFVGLALLLGGGWWGWDYFTYGRYIEETNDAQIAADTLAVAPRISGYVAQVLVTDNQDVKAGTPLLTLDPRDYKAKTAQASAQVAIAEALQANAQAAIAEQRAGIEQARAQLGAAEAKAKFDADQVKRFTPLVASGAEQAQQLSQLRAAADQSAAQVRAQTAAIEAQQRRIAAIEAQAKQAVAQGLGGKAQFDAASVDLDATTIRASIDGRIGDKNVTPGQFVSAGTRLMTLVPLSKIYVVANFKETQLAHMRPGQSVSIKVDALDGHTIKGRIESMAPGTGASFSLIAPSNATGNFTKIVQRVPVRIAIDADADTRRLLVPGLSVTAMVDTKTAH</sequence>
<proteinExistence type="predicted"/>
<feature type="domain" description="p-hydroxybenzoic acid efflux pump subunit AaeA-like beta-barrel" evidence="5">
    <location>
        <begin position="267"/>
        <end position="359"/>
    </location>
</feature>
<keyword evidence="7" id="KW-1185">Reference proteome</keyword>
<dbReference type="Pfam" id="PF25917">
    <property type="entry name" value="BSH_RND"/>
    <property type="match status" value="1"/>
</dbReference>
<dbReference type="SUPFAM" id="SSF111369">
    <property type="entry name" value="HlyD-like secretion proteins"/>
    <property type="match status" value="2"/>
</dbReference>
<keyword evidence="3" id="KW-1133">Transmembrane helix</keyword>
<organism evidence="6 7">
    <name type="scientific">Novosphingobium humi</name>
    <dbReference type="NCBI Taxonomy" id="2282397"/>
    <lineage>
        <taxon>Bacteria</taxon>
        <taxon>Pseudomonadati</taxon>
        <taxon>Pseudomonadota</taxon>
        <taxon>Alphaproteobacteria</taxon>
        <taxon>Sphingomonadales</taxon>
        <taxon>Sphingomonadaceae</taxon>
        <taxon>Novosphingobium</taxon>
    </lineage>
</organism>
<accession>A0ABY7TWW1</accession>
<dbReference type="Gene3D" id="2.40.50.100">
    <property type="match status" value="1"/>
</dbReference>
<evidence type="ECO:0000259" key="5">
    <source>
        <dbReference type="Pfam" id="PF25963"/>
    </source>
</evidence>
<dbReference type="Gene3D" id="2.40.30.170">
    <property type="match status" value="1"/>
</dbReference>
<dbReference type="Pfam" id="PF25963">
    <property type="entry name" value="Beta-barrel_AAEA"/>
    <property type="match status" value="1"/>
</dbReference>
<dbReference type="InterPro" id="IPR050739">
    <property type="entry name" value="MFP"/>
</dbReference>
<dbReference type="PANTHER" id="PTHR30386:SF24">
    <property type="entry name" value="MULTIDRUG RESISTANCE EFFLUX PUMP"/>
    <property type="match status" value="1"/>
</dbReference>
<feature type="region of interest" description="Disordered" evidence="2">
    <location>
        <begin position="1"/>
        <end position="25"/>
    </location>
</feature>
<evidence type="ECO:0000256" key="3">
    <source>
        <dbReference type="SAM" id="Phobius"/>
    </source>
</evidence>
<dbReference type="InterPro" id="IPR058625">
    <property type="entry name" value="MdtA-like_BSH"/>
</dbReference>
<feature type="domain" description="Multidrug resistance protein MdtA-like barrel-sandwich hybrid" evidence="4">
    <location>
        <begin position="67"/>
        <end position="260"/>
    </location>
</feature>
<gene>
    <name evidence="6" type="ORF">PQ457_00285</name>
</gene>
<feature type="coiled-coil region" evidence="1">
    <location>
        <begin position="186"/>
        <end position="213"/>
    </location>
</feature>
<dbReference type="RefSeq" id="WP_273617840.1">
    <property type="nucleotide sequence ID" value="NZ_CP117417.1"/>
</dbReference>
<dbReference type="EMBL" id="CP117417">
    <property type="protein sequence ID" value="WCT77468.1"/>
    <property type="molecule type" value="Genomic_DNA"/>
</dbReference>
<evidence type="ECO:0000313" key="7">
    <source>
        <dbReference type="Proteomes" id="UP001218231"/>
    </source>
</evidence>
<dbReference type="PANTHER" id="PTHR30386">
    <property type="entry name" value="MEMBRANE FUSION SUBUNIT OF EMRAB-TOLC MULTIDRUG EFFLUX PUMP"/>
    <property type="match status" value="1"/>
</dbReference>
<feature type="compositionally biased region" description="Polar residues" evidence="2">
    <location>
        <begin position="1"/>
        <end position="13"/>
    </location>
</feature>
<keyword evidence="3" id="KW-0812">Transmembrane</keyword>
<evidence type="ECO:0000256" key="1">
    <source>
        <dbReference type="SAM" id="Coils"/>
    </source>
</evidence>
<evidence type="ECO:0000259" key="4">
    <source>
        <dbReference type="Pfam" id="PF25917"/>
    </source>
</evidence>
<reference evidence="6 7" key="1">
    <citation type="submission" date="2023-02" db="EMBL/GenBank/DDBJ databases">
        <title>Genome sequence of Novosphingobium humi KACC 19094.</title>
        <authorList>
            <person name="Kim S."/>
            <person name="Heo J."/>
            <person name="Kwon S.-W."/>
        </authorList>
    </citation>
    <scope>NUCLEOTIDE SEQUENCE [LARGE SCALE GENOMIC DNA]</scope>
    <source>
        <strain evidence="6 7">KACC 19094</strain>
    </source>
</reference>
<feature type="coiled-coil region" evidence="1">
    <location>
        <begin position="120"/>
        <end position="147"/>
    </location>
</feature>
<dbReference type="InterPro" id="IPR058634">
    <property type="entry name" value="AaeA-lik-b-barrel"/>
</dbReference>